<name>M6EVI6_9LEPT</name>
<gene>
    <name evidence="1" type="ORF">LEP1GSC008_0632</name>
</gene>
<dbReference type="Proteomes" id="UP000011980">
    <property type="component" value="Unassembled WGS sequence"/>
</dbReference>
<organism evidence="1 2">
    <name type="scientific">Leptospira kirschneri serovar Bulgarica str. Nikolaevo</name>
    <dbReference type="NCBI Taxonomy" id="1240687"/>
    <lineage>
        <taxon>Bacteria</taxon>
        <taxon>Pseudomonadati</taxon>
        <taxon>Spirochaetota</taxon>
        <taxon>Spirochaetia</taxon>
        <taxon>Leptospirales</taxon>
        <taxon>Leptospiraceae</taxon>
        <taxon>Leptospira</taxon>
    </lineage>
</organism>
<reference evidence="1 2" key="1">
    <citation type="submission" date="2013-01" db="EMBL/GenBank/DDBJ databases">
        <authorList>
            <person name="Harkins D.M."/>
            <person name="Durkin A.S."/>
            <person name="Brinkac L.M."/>
            <person name="Haft D.H."/>
            <person name="Selengut J.D."/>
            <person name="Sanka R."/>
            <person name="DePew J."/>
            <person name="Purushe J."/>
            <person name="Galloway R.L."/>
            <person name="Vinetz J.M."/>
            <person name="Sutton G.G."/>
            <person name="Nierman W.C."/>
            <person name="Fouts D.E."/>
        </authorList>
    </citation>
    <scope>NUCLEOTIDE SEQUENCE [LARGE SCALE GENOMIC DNA]</scope>
    <source>
        <strain evidence="1 2">Nikolaevo</strain>
    </source>
</reference>
<dbReference type="AlphaFoldDB" id="M6EVI6"/>
<dbReference type="EMBL" id="ANCE01000211">
    <property type="protein sequence ID" value="EMK20458.1"/>
    <property type="molecule type" value="Genomic_DNA"/>
</dbReference>
<evidence type="ECO:0000313" key="1">
    <source>
        <dbReference type="EMBL" id="EMK20458.1"/>
    </source>
</evidence>
<comment type="caution">
    <text evidence="1">The sequence shown here is derived from an EMBL/GenBank/DDBJ whole genome shotgun (WGS) entry which is preliminary data.</text>
</comment>
<evidence type="ECO:0000313" key="2">
    <source>
        <dbReference type="Proteomes" id="UP000011980"/>
    </source>
</evidence>
<sequence length="57" mass="6659">MLEEAKILPTPVWSMARYADKTISPELSKNPSVWNPPLDLSRDTTLLDNWYRSEFSF</sequence>
<accession>M6EVI6</accession>
<proteinExistence type="predicted"/>
<protein>
    <submittedName>
        <fullName evidence="1">Uncharacterized protein</fullName>
    </submittedName>
</protein>